<feature type="transmembrane region" description="Helical" evidence="2">
    <location>
        <begin position="112"/>
        <end position="137"/>
    </location>
</feature>
<evidence type="ECO:0000313" key="3">
    <source>
        <dbReference type="EMBL" id="MDQ0322073.1"/>
    </source>
</evidence>
<evidence type="ECO:0000313" key="4">
    <source>
        <dbReference type="Proteomes" id="UP001230207"/>
    </source>
</evidence>
<gene>
    <name evidence="3" type="ORF">QO002_004279</name>
</gene>
<dbReference type="RefSeq" id="WP_307233649.1">
    <property type="nucleotide sequence ID" value="NZ_JAUSVF010000002.1"/>
</dbReference>
<keyword evidence="2" id="KW-1133">Transmembrane helix</keyword>
<sequence>MFPFLAIALQLFPKLVASLTDAKTVSNANDIKQFIDSAVKSISGATTPDKAREVLTADPSKMNDLKIRLAEISLEAQKLDVAEIQEYNRAANESTVDARENLLAMLSKPDSMWISMTPAIISYIVVIGFVVLIGLLLFTDPPVKADTTVLQIINICIGAVAAGFATVLNFWLGSSLGSRRKDTASSLSSTINQVRDLTTPNQASASVKTPDTDTEISTSDGGVSVTVNDAGNDANSAEIATPRDIQTTPLPASLVGIGRSTDPSTVNVRMDIPQGADRIPASIRYHNPGAQYPSREAAQFGQLGYGIIGGGHKIATFPSPVNGAASNFDLLFRRYTGMSIGAAGTKWTGANGFGVPGYDSNLLIGKGMIEQPDQAIALLKAIAGRESGKDDALTPEQWSHAHAMFRAGSADRYLAQFQGQMLPLREAIRPDDPPDEQIEILIVEALKRLGYVIDTNPDEVNIVYVEGMNEDGSVNNDEANKFNDLRCVIGFRNGVPAMLGKWQATTEPGFYYGRDHPINRLGAARIKFGQYSAWKVGIHRNTQEALVQVKDVTVCRDLNRDMERKGDTEDTGLFGINQHGGYDQPSDDIGKASAGCLVGRLMSGHRAFMETVKGDPRYLADQDFVFRTAILQASDVA</sequence>
<reference evidence="3 4" key="1">
    <citation type="submission" date="2023-07" db="EMBL/GenBank/DDBJ databases">
        <title>Genomic Encyclopedia of Type Strains, Phase IV (KMG-IV): sequencing the most valuable type-strain genomes for metagenomic binning, comparative biology and taxonomic classification.</title>
        <authorList>
            <person name="Goeker M."/>
        </authorList>
    </citation>
    <scope>NUCLEOTIDE SEQUENCE [LARGE SCALE GENOMIC DNA]</scope>
    <source>
        <strain evidence="3 4">DSM 1112</strain>
    </source>
</reference>
<protein>
    <submittedName>
        <fullName evidence="3">Uncharacterized protein</fullName>
    </submittedName>
</protein>
<keyword evidence="4" id="KW-1185">Reference proteome</keyword>
<dbReference type="EMBL" id="JAUSVF010000002">
    <property type="protein sequence ID" value="MDQ0322073.1"/>
    <property type="molecule type" value="Genomic_DNA"/>
</dbReference>
<feature type="region of interest" description="Disordered" evidence="1">
    <location>
        <begin position="187"/>
        <end position="226"/>
    </location>
</feature>
<comment type="caution">
    <text evidence="3">The sequence shown here is derived from an EMBL/GenBank/DDBJ whole genome shotgun (WGS) entry which is preliminary data.</text>
</comment>
<name>A0ABU0BVU9_9HYPH</name>
<accession>A0ABU0BVU9</accession>
<proteinExistence type="predicted"/>
<evidence type="ECO:0000256" key="1">
    <source>
        <dbReference type="SAM" id="MobiDB-lite"/>
    </source>
</evidence>
<dbReference type="Proteomes" id="UP001230207">
    <property type="component" value="Unassembled WGS sequence"/>
</dbReference>
<keyword evidence="2" id="KW-0472">Membrane</keyword>
<keyword evidence="2" id="KW-0812">Transmembrane</keyword>
<organism evidence="3 4">
    <name type="scientific">Pararhizobium capsulatum DSM 1112</name>
    <dbReference type="NCBI Taxonomy" id="1121113"/>
    <lineage>
        <taxon>Bacteria</taxon>
        <taxon>Pseudomonadati</taxon>
        <taxon>Pseudomonadota</taxon>
        <taxon>Alphaproteobacteria</taxon>
        <taxon>Hyphomicrobiales</taxon>
        <taxon>Rhizobiaceae</taxon>
        <taxon>Rhizobium/Agrobacterium group</taxon>
        <taxon>Pararhizobium</taxon>
    </lineage>
</organism>
<feature type="transmembrane region" description="Helical" evidence="2">
    <location>
        <begin position="149"/>
        <end position="172"/>
    </location>
</feature>
<evidence type="ECO:0000256" key="2">
    <source>
        <dbReference type="SAM" id="Phobius"/>
    </source>
</evidence>